<dbReference type="EMBL" id="JAPFFF010000014">
    <property type="protein sequence ID" value="KAK8870379.1"/>
    <property type="molecule type" value="Genomic_DNA"/>
</dbReference>
<dbReference type="SMART" id="SM00212">
    <property type="entry name" value="UBCc"/>
    <property type="match status" value="1"/>
</dbReference>
<proteinExistence type="inferred from homology"/>
<sequence length="169" mass="19521">MSQSLPSAKKKLLKLYNEFKKEDRDDVKGFIAAPDEKDIYTWHCVITGPENTIWADGFFKLDLTFTDDYPSTPPSAKFNPPIYHPNVYRDGRLCLDILTPKAWDRNFKMSSILLSIQSLLNDPNPESPANKEANKAFLAYTNDESNDEYKKKVRECVEKSWESFPEEES</sequence>
<evidence type="ECO:0000256" key="2">
    <source>
        <dbReference type="ARBA" id="ARBA00022786"/>
    </source>
</evidence>
<dbReference type="InterPro" id="IPR016135">
    <property type="entry name" value="UBQ-conjugating_enzyme/RWD"/>
</dbReference>
<protein>
    <submittedName>
        <fullName evidence="6">Ubiquitin-conjugating enzyme E2 2</fullName>
    </submittedName>
</protein>
<dbReference type="PROSITE" id="PS50127">
    <property type="entry name" value="UBC_2"/>
    <property type="match status" value="1"/>
</dbReference>
<keyword evidence="4" id="KW-0067">ATP-binding</keyword>
<dbReference type="InterPro" id="IPR050113">
    <property type="entry name" value="Ub_conjugating_enzyme"/>
</dbReference>
<evidence type="ECO:0000256" key="3">
    <source>
        <dbReference type="PROSITE-ProRule" id="PRU10133"/>
    </source>
</evidence>
<dbReference type="InterPro" id="IPR023313">
    <property type="entry name" value="UBQ-conjugating_AS"/>
</dbReference>
<dbReference type="PANTHER" id="PTHR24067">
    <property type="entry name" value="UBIQUITIN-CONJUGATING ENZYME E2"/>
    <property type="match status" value="1"/>
</dbReference>
<reference evidence="6 7" key="1">
    <citation type="submission" date="2024-04" db="EMBL/GenBank/DDBJ databases">
        <title>Tritrichomonas musculus Genome.</title>
        <authorList>
            <person name="Alves-Ferreira E."/>
            <person name="Grigg M."/>
            <person name="Lorenzi H."/>
            <person name="Galac M."/>
        </authorList>
    </citation>
    <scope>NUCLEOTIDE SEQUENCE [LARGE SCALE GENOMIC DNA]</scope>
    <source>
        <strain evidence="6 7">EAF2021</strain>
    </source>
</reference>
<keyword evidence="4" id="KW-0547">Nucleotide-binding</keyword>
<evidence type="ECO:0000259" key="5">
    <source>
        <dbReference type="PROSITE" id="PS50127"/>
    </source>
</evidence>
<comment type="similarity">
    <text evidence="4">Belongs to the ubiquitin-conjugating enzyme family.</text>
</comment>
<name>A0ABR2IXP1_9EUKA</name>
<accession>A0ABR2IXP1</accession>
<dbReference type="SUPFAM" id="SSF54495">
    <property type="entry name" value="UBC-like"/>
    <property type="match status" value="1"/>
</dbReference>
<dbReference type="Pfam" id="PF00179">
    <property type="entry name" value="UQ_con"/>
    <property type="match status" value="1"/>
</dbReference>
<evidence type="ECO:0000313" key="6">
    <source>
        <dbReference type="EMBL" id="KAK8870379.1"/>
    </source>
</evidence>
<dbReference type="Proteomes" id="UP001470230">
    <property type="component" value="Unassembled WGS sequence"/>
</dbReference>
<organism evidence="6 7">
    <name type="scientific">Tritrichomonas musculus</name>
    <dbReference type="NCBI Taxonomy" id="1915356"/>
    <lineage>
        <taxon>Eukaryota</taxon>
        <taxon>Metamonada</taxon>
        <taxon>Parabasalia</taxon>
        <taxon>Tritrichomonadida</taxon>
        <taxon>Tritrichomonadidae</taxon>
        <taxon>Tritrichomonas</taxon>
    </lineage>
</organism>
<gene>
    <name evidence="6" type="ORF">M9Y10_008261</name>
</gene>
<keyword evidence="2 4" id="KW-0833">Ubl conjugation pathway</keyword>
<feature type="domain" description="UBC core" evidence="5">
    <location>
        <begin position="7"/>
        <end position="162"/>
    </location>
</feature>
<feature type="active site" description="Glycyl thioester intermediate" evidence="3">
    <location>
        <position position="94"/>
    </location>
</feature>
<evidence type="ECO:0000256" key="1">
    <source>
        <dbReference type="ARBA" id="ARBA00022679"/>
    </source>
</evidence>
<dbReference type="PROSITE" id="PS00183">
    <property type="entry name" value="UBC_1"/>
    <property type="match status" value="1"/>
</dbReference>
<dbReference type="Gene3D" id="3.10.110.10">
    <property type="entry name" value="Ubiquitin Conjugating Enzyme"/>
    <property type="match status" value="1"/>
</dbReference>
<evidence type="ECO:0000256" key="4">
    <source>
        <dbReference type="RuleBase" id="RU362109"/>
    </source>
</evidence>
<comment type="caution">
    <text evidence="6">The sequence shown here is derived from an EMBL/GenBank/DDBJ whole genome shotgun (WGS) entry which is preliminary data.</text>
</comment>
<keyword evidence="1" id="KW-0808">Transferase</keyword>
<keyword evidence="7" id="KW-1185">Reference proteome</keyword>
<dbReference type="InterPro" id="IPR000608">
    <property type="entry name" value="UBC"/>
</dbReference>
<evidence type="ECO:0000313" key="7">
    <source>
        <dbReference type="Proteomes" id="UP001470230"/>
    </source>
</evidence>